<feature type="compositionally biased region" description="Polar residues" evidence="1">
    <location>
        <begin position="8"/>
        <end position="29"/>
    </location>
</feature>
<dbReference type="Pfam" id="PF22936">
    <property type="entry name" value="Pol_BBD"/>
    <property type="match status" value="1"/>
</dbReference>
<organism evidence="4">
    <name type="scientific">Tanacetum cinerariifolium</name>
    <name type="common">Dalmatian daisy</name>
    <name type="synonym">Chrysanthemum cinerariifolium</name>
    <dbReference type="NCBI Taxonomy" id="118510"/>
    <lineage>
        <taxon>Eukaryota</taxon>
        <taxon>Viridiplantae</taxon>
        <taxon>Streptophyta</taxon>
        <taxon>Embryophyta</taxon>
        <taxon>Tracheophyta</taxon>
        <taxon>Spermatophyta</taxon>
        <taxon>Magnoliopsida</taxon>
        <taxon>eudicotyledons</taxon>
        <taxon>Gunneridae</taxon>
        <taxon>Pentapetalae</taxon>
        <taxon>asterids</taxon>
        <taxon>campanulids</taxon>
        <taxon>Asterales</taxon>
        <taxon>Asteraceae</taxon>
        <taxon>Asteroideae</taxon>
        <taxon>Anthemideae</taxon>
        <taxon>Anthemidinae</taxon>
        <taxon>Tanacetum</taxon>
    </lineage>
</organism>
<accession>A0A6L2L9S1</accession>
<feature type="region of interest" description="Disordered" evidence="1">
    <location>
        <begin position="1"/>
        <end position="29"/>
    </location>
</feature>
<dbReference type="EMBL" id="BKCJ010003915">
    <property type="protein sequence ID" value="GEU57930.1"/>
    <property type="molecule type" value="Genomic_DNA"/>
</dbReference>
<comment type="caution">
    <text evidence="4">The sequence shown here is derived from an EMBL/GenBank/DDBJ whole genome shotgun (WGS) entry which is preliminary data.</text>
</comment>
<dbReference type="AlphaFoldDB" id="A0A6L2L9S1"/>
<feature type="domain" description="Retrovirus-related Pol polyprotein from transposon TNT 1-94-like beta-barrel" evidence="3">
    <location>
        <begin position="572"/>
        <end position="645"/>
    </location>
</feature>
<proteinExistence type="predicted"/>
<dbReference type="Pfam" id="PF07727">
    <property type="entry name" value="RVT_2"/>
    <property type="match status" value="1"/>
</dbReference>
<dbReference type="InterPro" id="IPR054722">
    <property type="entry name" value="PolX-like_BBD"/>
</dbReference>
<feature type="domain" description="Reverse transcriptase Ty1/copia-type" evidence="2">
    <location>
        <begin position="739"/>
        <end position="863"/>
    </location>
</feature>
<evidence type="ECO:0000259" key="2">
    <source>
        <dbReference type="Pfam" id="PF07727"/>
    </source>
</evidence>
<evidence type="ECO:0000259" key="3">
    <source>
        <dbReference type="Pfam" id="PF22936"/>
    </source>
</evidence>
<sequence>MMSFLSDVATSRYPTTNNQLRNSSNPRQQATINDGRVTLQPVQGRQISFATLLLGPTLQEQVEAILGNNGLLFVTIAKGKDICPNSALNLIENEMIRSLRIKYCWYKLKQMVKFYMKKSYHFLVDLIITEGHATQTIIAYNAAYQANDLDAYDSDYDELNTAKVALMANLSHYGLDAFAEVYNPDNLDNNMINQGVDVMPSSKQSNITAVQNSKTSAQQDALILSVIEQLKTQVKNYTKINLDNKSVKDTLTAELERYKEQVKVLKEGQNVELKSQDNILDFCEQSKEESRNIDREIVLAKNIKQLDNIVYKRDQSAQIVHMLTKPRFFYDHSTKQALGFQNPFYLKKTQQLKPKLYDGNVIKNTYAIVIPNSKETLMLAEESRSKILAFAAIFIKMGVLHSLDPNPFKRPTKVEVPKELPKVSMTYKKLYDSTKPTRVRSKEQSDALINQVNLKSVEISDLNANLQEQEMLKVDVKPIAPRLLNNRTVHSDYLRLTQDQAAILREVHSKLNANSKLICVKCQGYMLSDNHNLCVLNAINDVNTCSKSKSAKKNSKRNVWKPTGKVIQIALWYLESGCSKHMTEDRSQLTNFVNKFLGTVEFENDHVVKIMGYGDYQNGNVTISRVYCVEGLRHNLFSVGQLCDSNLEVTFCQHTCFIRNLEGVDLLTGSQGKNLYTPSLRDMMASSPICLLSKALKPKSWLWHRRLSHLNFDNDSESSSSDVIPTVVHTTAPISEHELVPRLDKVMVITLKWIYKVKLDELGGILKNKARLVARGYRQEEGIDFEESFTPVARLDAIRIFLAFAAHMNMIVYQMDVKTTLLNGILREEVYVSQPDGFVDKDNLNHVYKLKKTLYGLKQAPRMPEPERSTQDIPLFSVEVLRILKDGGEEPLEEPKREFRRRRKAAYHQEQNESLAIAERNLFDDEASSFANFEPTPSYSSKILREHSSPSSAGFQNPIVLPAEQTGNIVDSRDIWLIQEFDKEIRDKKGAKNLATDHLSRLENQDLGKLTKAEIRDLFPEEQLMTISDKSNKPLYLMRRSFRVLRNFIWTILR</sequence>
<dbReference type="InterPro" id="IPR013103">
    <property type="entry name" value="RVT_2"/>
</dbReference>
<protein>
    <submittedName>
        <fullName evidence="4">Copia protein</fullName>
    </submittedName>
</protein>
<reference evidence="4" key="1">
    <citation type="journal article" date="2019" name="Sci. Rep.">
        <title>Draft genome of Tanacetum cinerariifolium, the natural source of mosquito coil.</title>
        <authorList>
            <person name="Yamashiro T."/>
            <person name="Shiraishi A."/>
            <person name="Satake H."/>
            <person name="Nakayama K."/>
        </authorList>
    </citation>
    <scope>NUCLEOTIDE SEQUENCE</scope>
</reference>
<evidence type="ECO:0000256" key="1">
    <source>
        <dbReference type="SAM" id="MobiDB-lite"/>
    </source>
</evidence>
<gene>
    <name evidence="4" type="ORF">Tci_029908</name>
</gene>
<name>A0A6L2L9S1_TANCI</name>
<evidence type="ECO:0000313" key="4">
    <source>
        <dbReference type="EMBL" id="GEU57930.1"/>
    </source>
</evidence>